<comment type="caution">
    <text evidence="1">The sequence shown here is derived from an EMBL/GenBank/DDBJ whole genome shotgun (WGS) entry which is preliminary data.</text>
</comment>
<evidence type="ECO:0000313" key="1">
    <source>
        <dbReference type="EMBL" id="CAD8209697.1"/>
    </source>
</evidence>
<proteinExistence type="predicted"/>
<sequence length="90" mass="11083">MNMKRELLNQQIIIQINIKDNLNSILNVNETKFYIFKNQCDYYFHWLPYLVFHIFLNTQSFLNGIKEIRKEEFQEQSYVICLQQQVVLQY</sequence>
<organism evidence="1 2">
    <name type="scientific">Paramecium pentaurelia</name>
    <dbReference type="NCBI Taxonomy" id="43138"/>
    <lineage>
        <taxon>Eukaryota</taxon>
        <taxon>Sar</taxon>
        <taxon>Alveolata</taxon>
        <taxon>Ciliophora</taxon>
        <taxon>Intramacronucleata</taxon>
        <taxon>Oligohymenophorea</taxon>
        <taxon>Peniculida</taxon>
        <taxon>Parameciidae</taxon>
        <taxon>Paramecium</taxon>
    </lineage>
</organism>
<evidence type="ECO:0000313" key="2">
    <source>
        <dbReference type="Proteomes" id="UP000689195"/>
    </source>
</evidence>
<name>A0A8S1Y9T5_9CILI</name>
<gene>
    <name evidence="1" type="ORF">PPENT_87.1.T1550116</name>
</gene>
<reference evidence="1" key="1">
    <citation type="submission" date="2021-01" db="EMBL/GenBank/DDBJ databases">
        <authorList>
            <consortium name="Genoscope - CEA"/>
            <person name="William W."/>
        </authorList>
    </citation>
    <scope>NUCLEOTIDE SEQUENCE</scope>
</reference>
<dbReference type="AlphaFoldDB" id="A0A8S1Y9T5"/>
<keyword evidence="2" id="KW-1185">Reference proteome</keyword>
<accession>A0A8S1Y9T5</accession>
<dbReference type="Proteomes" id="UP000689195">
    <property type="component" value="Unassembled WGS sequence"/>
</dbReference>
<dbReference type="EMBL" id="CAJJDO010000155">
    <property type="protein sequence ID" value="CAD8209697.1"/>
    <property type="molecule type" value="Genomic_DNA"/>
</dbReference>
<protein>
    <submittedName>
        <fullName evidence="1">Uncharacterized protein</fullName>
    </submittedName>
</protein>